<accession>A0A225WQ16</accession>
<proteinExistence type="predicted"/>
<reference evidence="2" key="1">
    <citation type="submission" date="2017-03" db="EMBL/GenBank/DDBJ databases">
        <title>Phytopthora megakarya and P. palmivora, two closely related causual agents of cacao black pod achieved similar genome size and gene model numbers by different mechanisms.</title>
        <authorList>
            <person name="Ali S."/>
            <person name="Shao J."/>
            <person name="Larry D.J."/>
            <person name="Kronmiller B."/>
            <person name="Shen D."/>
            <person name="Strem M.D."/>
            <person name="Melnick R.L."/>
            <person name="Guiltinan M.J."/>
            <person name="Tyler B.M."/>
            <person name="Meinhardt L.W."/>
            <person name="Bailey B.A."/>
        </authorList>
    </citation>
    <scope>NUCLEOTIDE SEQUENCE [LARGE SCALE GENOMIC DNA]</scope>
    <source>
        <strain evidence="2">zdho120</strain>
    </source>
</reference>
<evidence type="ECO:0000313" key="1">
    <source>
        <dbReference type="EMBL" id="OWZ18960.1"/>
    </source>
</evidence>
<sequence>MSFFQTSSDTPGIQRVKLTASLDDITQNGIFGKVATSVCVVEFQKRGHILDILTNYWKIIET</sequence>
<evidence type="ECO:0000313" key="2">
    <source>
        <dbReference type="Proteomes" id="UP000198211"/>
    </source>
</evidence>
<dbReference type="EMBL" id="NBNE01000510">
    <property type="protein sequence ID" value="OWZ18960.1"/>
    <property type="molecule type" value="Genomic_DNA"/>
</dbReference>
<keyword evidence="2" id="KW-1185">Reference proteome</keyword>
<comment type="caution">
    <text evidence="1">The sequence shown here is derived from an EMBL/GenBank/DDBJ whole genome shotgun (WGS) entry which is preliminary data.</text>
</comment>
<protein>
    <submittedName>
        <fullName evidence="1">Uncharacterized protein</fullName>
    </submittedName>
</protein>
<name>A0A225WQ16_9STRA</name>
<dbReference type="AlphaFoldDB" id="A0A225WQ16"/>
<organism evidence="1 2">
    <name type="scientific">Phytophthora megakarya</name>
    <dbReference type="NCBI Taxonomy" id="4795"/>
    <lineage>
        <taxon>Eukaryota</taxon>
        <taxon>Sar</taxon>
        <taxon>Stramenopiles</taxon>
        <taxon>Oomycota</taxon>
        <taxon>Peronosporomycetes</taxon>
        <taxon>Peronosporales</taxon>
        <taxon>Peronosporaceae</taxon>
        <taxon>Phytophthora</taxon>
    </lineage>
</organism>
<dbReference type="Proteomes" id="UP000198211">
    <property type="component" value="Unassembled WGS sequence"/>
</dbReference>
<gene>
    <name evidence="1" type="ORF">PHMEG_0006863</name>
</gene>